<reference evidence="1" key="2">
    <citation type="submission" date="2015-06" db="UniProtKB">
        <authorList>
            <consortium name="EnsemblProtists"/>
        </authorList>
    </citation>
    <scope>IDENTIFICATION</scope>
    <source>
        <strain evidence="1">Emoy2</strain>
    </source>
</reference>
<organism evidence="1 2">
    <name type="scientific">Hyaloperonospora arabidopsidis (strain Emoy2)</name>
    <name type="common">Downy mildew agent</name>
    <name type="synonym">Peronospora arabidopsidis</name>
    <dbReference type="NCBI Taxonomy" id="559515"/>
    <lineage>
        <taxon>Eukaryota</taxon>
        <taxon>Sar</taxon>
        <taxon>Stramenopiles</taxon>
        <taxon>Oomycota</taxon>
        <taxon>Peronosporomycetes</taxon>
        <taxon>Peronosporales</taxon>
        <taxon>Peronosporaceae</taxon>
        <taxon>Hyaloperonospora</taxon>
    </lineage>
</organism>
<protein>
    <submittedName>
        <fullName evidence="1">Uncharacterized protein</fullName>
    </submittedName>
</protein>
<dbReference type="InParanoid" id="M4BNK4"/>
<reference evidence="2" key="1">
    <citation type="journal article" date="2010" name="Science">
        <title>Signatures of adaptation to obligate biotrophy in the Hyaloperonospora arabidopsidis genome.</title>
        <authorList>
            <person name="Baxter L."/>
            <person name="Tripathy S."/>
            <person name="Ishaque N."/>
            <person name="Boot N."/>
            <person name="Cabral A."/>
            <person name="Kemen E."/>
            <person name="Thines M."/>
            <person name="Ah-Fong A."/>
            <person name="Anderson R."/>
            <person name="Badejoko W."/>
            <person name="Bittner-Eddy P."/>
            <person name="Boore J.L."/>
            <person name="Chibucos M.C."/>
            <person name="Coates M."/>
            <person name="Dehal P."/>
            <person name="Delehaunty K."/>
            <person name="Dong S."/>
            <person name="Downton P."/>
            <person name="Dumas B."/>
            <person name="Fabro G."/>
            <person name="Fronick C."/>
            <person name="Fuerstenberg S.I."/>
            <person name="Fulton L."/>
            <person name="Gaulin E."/>
            <person name="Govers F."/>
            <person name="Hughes L."/>
            <person name="Humphray S."/>
            <person name="Jiang R.H."/>
            <person name="Judelson H."/>
            <person name="Kamoun S."/>
            <person name="Kyung K."/>
            <person name="Meijer H."/>
            <person name="Minx P."/>
            <person name="Morris P."/>
            <person name="Nelson J."/>
            <person name="Phuntumart V."/>
            <person name="Qutob D."/>
            <person name="Rehmany A."/>
            <person name="Rougon-Cardoso A."/>
            <person name="Ryden P."/>
            <person name="Torto-Alalibo T."/>
            <person name="Studholme D."/>
            <person name="Wang Y."/>
            <person name="Win J."/>
            <person name="Wood J."/>
            <person name="Clifton S.W."/>
            <person name="Rogers J."/>
            <person name="Van den Ackerveken G."/>
            <person name="Jones J.D."/>
            <person name="McDowell J.M."/>
            <person name="Beynon J."/>
            <person name="Tyler B.M."/>
        </authorList>
    </citation>
    <scope>NUCLEOTIDE SEQUENCE [LARGE SCALE GENOMIC DNA]</scope>
    <source>
        <strain evidence="2">Emoy2</strain>
    </source>
</reference>
<keyword evidence="2" id="KW-1185">Reference proteome</keyword>
<dbReference type="Proteomes" id="UP000011713">
    <property type="component" value="Unassembled WGS sequence"/>
</dbReference>
<dbReference type="VEuPathDB" id="FungiDB:HpaG807992"/>
<sequence>MTQIGVSKDRRPNSHFGGMREKSLRELKEQQLALCIEQVGTNAVPQHNRHRTQQDLTCCYPSVRTVTGAHQSSACYLVVSQTPRAATHTHGQTAIVTQHSLHQQQELTCCYRCSQTVLCPSGSRRSRARRICATGTWLARNMRTSARGRILRRERTIGKNGAFWTTRVAVV</sequence>
<evidence type="ECO:0000313" key="1">
    <source>
        <dbReference type="EnsemblProtists" id="HpaP807992"/>
    </source>
</evidence>
<dbReference type="AlphaFoldDB" id="M4BNK4"/>
<evidence type="ECO:0000313" key="2">
    <source>
        <dbReference type="Proteomes" id="UP000011713"/>
    </source>
</evidence>
<dbReference type="EMBL" id="JH598462">
    <property type="status" value="NOT_ANNOTATED_CDS"/>
    <property type="molecule type" value="Genomic_DNA"/>
</dbReference>
<dbReference type="EnsemblProtists" id="HpaT807992">
    <property type="protein sequence ID" value="HpaP807992"/>
    <property type="gene ID" value="HpaG807992"/>
</dbReference>
<name>M4BNK4_HYAAE</name>
<accession>M4BNK4</accession>
<proteinExistence type="predicted"/>
<dbReference type="HOGENOM" id="CLU_1565882_0_0_1"/>